<name>A0A2W4Z2G8_9SPHN</name>
<evidence type="ECO:0000256" key="4">
    <source>
        <dbReference type="NCBIfam" id="TIGR03130"/>
    </source>
</evidence>
<sequence>MEILHFDIAAPTPAGGTRKMALVGVVASGNLEVLVERGDAPDRCAIEISTAAHGFRDLWDAVVADFAGRRAAGGLRIAINDGGARPDTVSLRLAQGVRMIEEPEA</sequence>
<dbReference type="Proteomes" id="UP000249555">
    <property type="component" value="Unassembled WGS sequence"/>
</dbReference>
<organism evidence="6 7">
    <name type="scientific">Sphingomonas taxi</name>
    <dbReference type="NCBI Taxonomy" id="1549858"/>
    <lineage>
        <taxon>Bacteria</taxon>
        <taxon>Pseudomonadati</taxon>
        <taxon>Pseudomonadota</taxon>
        <taxon>Alphaproteobacteria</taxon>
        <taxon>Sphingomonadales</taxon>
        <taxon>Sphingomonadaceae</taxon>
        <taxon>Sphingomonas</taxon>
    </lineage>
</organism>
<accession>A0A2W4Z2G8</accession>
<proteinExistence type="inferred from homology"/>
<gene>
    <name evidence="6" type="ORF">DI640_03575</name>
</gene>
<evidence type="ECO:0000256" key="1">
    <source>
        <dbReference type="ARBA" id="ARBA00004496"/>
    </source>
</evidence>
<dbReference type="NCBIfam" id="TIGR03130">
    <property type="entry name" value="malonate_delta"/>
    <property type="match status" value="1"/>
</dbReference>
<dbReference type="Pfam" id="PF06857">
    <property type="entry name" value="ACP"/>
    <property type="match status" value="1"/>
</dbReference>
<keyword evidence="2" id="KW-0963">Cytoplasm</keyword>
<comment type="PTM">
    <text evidence="5">Covalently binds the prosthetic group of malonate decarboxylase.</text>
</comment>
<evidence type="ECO:0000256" key="3">
    <source>
        <dbReference type="ARBA" id="ARBA00022553"/>
    </source>
</evidence>
<keyword evidence="3 5" id="KW-0597">Phosphoprotein</keyword>
<evidence type="ECO:0000256" key="5">
    <source>
        <dbReference type="PIRSR" id="PIRSR609662-50"/>
    </source>
</evidence>
<dbReference type="InterPro" id="IPR009662">
    <property type="entry name" value="Malonate_deCO2ase_dsu"/>
</dbReference>
<dbReference type="EMBL" id="QFMX01000003">
    <property type="protein sequence ID" value="PZO75876.1"/>
    <property type="molecule type" value="Genomic_DNA"/>
</dbReference>
<evidence type="ECO:0000313" key="7">
    <source>
        <dbReference type="Proteomes" id="UP000249555"/>
    </source>
</evidence>
<feature type="modified residue" description="O-(phosphoribosyl dephospho-coenzyme A)serine" evidence="5">
    <location>
        <position position="28"/>
    </location>
</feature>
<comment type="caution">
    <text evidence="6">The sequence shown here is derived from an EMBL/GenBank/DDBJ whole genome shotgun (WGS) entry which is preliminary data.</text>
</comment>
<protein>
    <recommendedName>
        <fullName evidence="4">Malonate decarboxylase acyl carrier protein</fullName>
    </recommendedName>
</protein>
<evidence type="ECO:0000313" key="6">
    <source>
        <dbReference type="EMBL" id="PZO75876.1"/>
    </source>
</evidence>
<dbReference type="GO" id="GO:0005737">
    <property type="term" value="C:cytoplasm"/>
    <property type="evidence" value="ECO:0007669"/>
    <property type="project" value="UniProtKB-SubCell"/>
</dbReference>
<dbReference type="InterPro" id="IPR023439">
    <property type="entry name" value="Mal_deCO2ase/Cit_lyase_ACP"/>
</dbReference>
<dbReference type="AlphaFoldDB" id="A0A2W4Z2G8"/>
<evidence type="ECO:0000256" key="2">
    <source>
        <dbReference type="ARBA" id="ARBA00022490"/>
    </source>
</evidence>
<comment type="subcellular location">
    <subcellularLocation>
        <location evidence="1">Cytoplasm</location>
    </subcellularLocation>
</comment>
<dbReference type="HAMAP" id="MF_00710">
    <property type="entry name" value="Malonate_deCO2ase_dsu"/>
    <property type="match status" value="1"/>
</dbReference>
<reference evidence="6 7" key="1">
    <citation type="submission" date="2017-08" db="EMBL/GenBank/DDBJ databases">
        <title>Infants hospitalized years apart are colonized by the same room-sourced microbial strains.</title>
        <authorList>
            <person name="Brooks B."/>
            <person name="Olm M.R."/>
            <person name="Firek B.A."/>
            <person name="Baker R."/>
            <person name="Thomas B.C."/>
            <person name="Morowitz M.J."/>
            <person name="Banfield J.F."/>
        </authorList>
    </citation>
    <scope>NUCLEOTIDE SEQUENCE [LARGE SCALE GENOMIC DNA]</scope>
    <source>
        <strain evidence="6">S2_018_000_R3_119</strain>
    </source>
</reference>